<sequence>MFVITIFYAGVLALVYIFLTARVIHGRYTGRIGMGTGGDEAFARKVRVHGNFAEFAPFALLLLFLVDYSQYNPIIIHIIGIALVAGRLLHAWGLSGSGGASFGRAAGMILTLLVIAVCAILLLWKFFVLRLTGF</sequence>
<gene>
    <name evidence="6" type="ORF">DI626_03060</name>
</gene>
<dbReference type="SUPFAM" id="SSF161084">
    <property type="entry name" value="MAPEG domain-like"/>
    <property type="match status" value="1"/>
</dbReference>
<dbReference type="InterPro" id="IPR023352">
    <property type="entry name" value="MAPEG-like_dom_sf"/>
</dbReference>
<feature type="transmembrane region" description="Helical" evidence="5">
    <location>
        <begin position="6"/>
        <end position="24"/>
    </location>
</feature>
<protein>
    <submittedName>
        <fullName evidence="6">Glutathione S-transferase</fullName>
    </submittedName>
</protein>
<evidence type="ECO:0000256" key="5">
    <source>
        <dbReference type="SAM" id="Phobius"/>
    </source>
</evidence>
<evidence type="ECO:0000256" key="1">
    <source>
        <dbReference type="ARBA" id="ARBA00004370"/>
    </source>
</evidence>
<keyword evidence="4 5" id="KW-0472">Membrane</keyword>
<evidence type="ECO:0000256" key="4">
    <source>
        <dbReference type="ARBA" id="ARBA00023136"/>
    </source>
</evidence>
<feature type="transmembrane region" description="Helical" evidence="5">
    <location>
        <begin position="106"/>
        <end position="127"/>
    </location>
</feature>
<keyword evidence="2 5" id="KW-0812">Transmembrane</keyword>
<organism evidence="6 7">
    <name type="scientific">Micavibrio aeruginosavorus</name>
    <dbReference type="NCBI Taxonomy" id="349221"/>
    <lineage>
        <taxon>Bacteria</taxon>
        <taxon>Pseudomonadati</taxon>
        <taxon>Bdellovibrionota</taxon>
        <taxon>Bdellovibrionia</taxon>
        <taxon>Bdellovibrionales</taxon>
        <taxon>Pseudobdellovibrionaceae</taxon>
        <taxon>Micavibrio</taxon>
    </lineage>
</organism>
<proteinExistence type="predicted"/>
<dbReference type="AlphaFoldDB" id="A0A2W4ZZZ5"/>
<dbReference type="GO" id="GO:0016020">
    <property type="term" value="C:membrane"/>
    <property type="evidence" value="ECO:0007669"/>
    <property type="project" value="UniProtKB-SubCell"/>
</dbReference>
<evidence type="ECO:0000256" key="2">
    <source>
        <dbReference type="ARBA" id="ARBA00022692"/>
    </source>
</evidence>
<evidence type="ECO:0000313" key="6">
    <source>
        <dbReference type="EMBL" id="PZO87863.1"/>
    </source>
</evidence>
<feature type="transmembrane region" description="Helical" evidence="5">
    <location>
        <begin position="74"/>
        <end position="94"/>
    </location>
</feature>
<dbReference type="InterPro" id="IPR001129">
    <property type="entry name" value="Membr-assoc_MAPEG"/>
</dbReference>
<reference evidence="6 7" key="1">
    <citation type="submission" date="2017-08" db="EMBL/GenBank/DDBJ databases">
        <title>Infants hospitalized years apart are colonized by the same room-sourced microbial strains.</title>
        <authorList>
            <person name="Brooks B."/>
            <person name="Olm M.R."/>
            <person name="Firek B.A."/>
            <person name="Baker R."/>
            <person name="Thomas B.C."/>
            <person name="Morowitz M.J."/>
            <person name="Banfield J.F."/>
        </authorList>
    </citation>
    <scope>NUCLEOTIDE SEQUENCE [LARGE SCALE GENOMIC DNA]</scope>
    <source>
        <strain evidence="6">S2_018_000_R2_104</strain>
    </source>
</reference>
<name>A0A2W4ZZZ5_9BACT</name>
<comment type="subcellular location">
    <subcellularLocation>
        <location evidence="1">Membrane</location>
    </subcellularLocation>
</comment>
<dbReference type="EMBL" id="QFNK01000038">
    <property type="protein sequence ID" value="PZO87863.1"/>
    <property type="molecule type" value="Genomic_DNA"/>
</dbReference>
<dbReference type="PANTHER" id="PTHR35814">
    <property type="match status" value="1"/>
</dbReference>
<dbReference type="Proteomes" id="UP000249557">
    <property type="component" value="Unassembled WGS sequence"/>
</dbReference>
<dbReference type="Gene3D" id="1.20.120.550">
    <property type="entry name" value="Membrane associated eicosanoid/glutathione metabolism-like domain"/>
    <property type="match status" value="1"/>
</dbReference>
<accession>A0A2W4ZZZ5</accession>
<comment type="caution">
    <text evidence="6">The sequence shown here is derived from an EMBL/GenBank/DDBJ whole genome shotgun (WGS) entry which is preliminary data.</text>
</comment>
<keyword evidence="6" id="KW-0808">Transferase</keyword>
<dbReference type="PANTHER" id="PTHR35814:SF1">
    <property type="entry name" value="GLUTATHIONE S-TRANSFERASE-RELATED"/>
    <property type="match status" value="1"/>
</dbReference>
<dbReference type="Pfam" id="PF01124">
    <property type="entry name" value="MAPEG"/>
    <property type="match status" value="1"/>
</dbReference>
<evidence type="ECO:0000256" key="3">
    <source>
        <dbReference type="ARBA" id="ARBA00022989"/>
    </source>
</evidence>
<evidence type="ECO:0000313" key="7">
    <source>
        <dbReference type="Proteomes" id="UP000249557"/>
    </source>
</evidence>
<dbReference type="GO" id="GO:0016740">
    <property type="term" value="F:transferase activity"/>
    <property type="evidence" value="ECO:0007669"/>
    <property type="project" value="UniProtKB-KW"/>
</dbReference>
<keyword evidence="3 5" id="KW-1133">Transmembrane helix</keyword>